<dbReference type="SMART" id="SM01144">
    <property type="entry name" value="DTW"/>
    <property type="match status" value="1"/>
</dbReference>
<protein>
    <recommendedName>
        <fullName evidence="1">tRNA-uridine aminocarboxypropyltransferase</fullName>
        <ecNumber evidence="1">2.5.1.25</ecNumber>
    </recommendedName>
</protein>
<evidence type="ECO:0000256" key="4">
    <source>
        <dbReference type="ARBA" id="ARBA00022694"/>
    </source>
</evidence>
<gene>
    <name evidence="8" type="ORF">CCAM_LOCUS387</name>
</gene>
<dbReference type="GO" id="GO:0008033">
    <property type="term" value="P:tRNA processing"/>
    <property type="evidence" value="ECO:0007669"/>
    <property type="project" value="UniProtKB-KW"/>
</dbReference>
<evidence type="ECO:0000256" key="5">
    <source>
        <dbReference type="ARBA" id="ARBA00034489"/>
    </source>
</evidence>
<evidence type="ECO:0000256" key="1">
    <source>
        <dbReference type="ARBA" id="ARBA00012386"/>
    </source>
</evidence>
<dbReference type="InterPro" id="IPR039262">
    <property type="entry name" value="DTWD2/TAPT"/>
</dbReference>
<name>A0A484JYX2_9ASTE</name>
<dbReference type="InterPro" id="IPR005636">
    <property type="entry name" value="DTW"/>
</dbReference>
<proteinExistence type="inferred from homology"/>
<comment type="similarity">
    <text evidence="5">Belongs to the TDD superfamily. DTWD2 family.</text>
</comment>
<dbReference type="OrthoDB" id="408541at2759"/>
<dbReference type="GO" id="GO:0016432">
    <property type="term" value="F:tRNA-uridine aminocarboxypropyltransferase activity"/>
    <property type="evidence" value="ECO:0007669"/>
    <property type="project" value="UniProtKB-EC"/>
</dbReference>
<comment type="catalytic activity">
    <reaction evidence="6">
        <text>a uridine in tRNA + S-adenosyl-L-methionine = a 3-[(3S)-3-amino-3-carboxypropyl]uridine in tRNA + S-methyl-5'-thioadenosine + H(+)</text>
        <dbReference type="Rhea" id="RHEA:62432"/>
        <dbReference type="Rhea" id="RHEA-COMP:13339"/>
        <dbReference type="Rhea" id="RHEA-COMP:16092"/>
        <dbReference type="ChEBI" id="CHEBI:15378"/>
        <dbReference type="ChEBI" id="CHEBI:17509"/>
        <dbReference type="ChEBI" id="CHEBI:59789"/>
        <dbReference type="ChEBI" id="CHEBI:65315"/>
        <dbReference type="ChEBI" id="CHEBI:82930"/>
        <dbReference type="EC" id="2.5.1.25"/>
    </reaction>
</comment>
<dbReference type="EC" id="2.5.1.25" evidence="1"/>
<dbReference type="Pfam" id="PF03942">
    <property type="entry name" value="DTW"/>
    <property type="match status" value="1"/>
</dbReference>
<sequence>MATQSGPTGRRPMCPTCSKPTRLCLCTRFKTPKLKNSVSVTVLQHSLEKNHPLNSTRIASIALQNLTVIPVSDVNFQARFSIRPLHSSDLEPSEIPVVFTVEKYGKIKSFRVTGNGSPPECDLDQLLASRNGVVDDLDKGFVVKKFQMKEFNGSTGFEERAEFEITVPQGSVLLFPSEKSVGIEEGMMRRCEVKNLIVLDGTWAKAKRMYRENPWLELLPHVELVEEEGRRKQSLYGEVRLQPKEGCLSTIESIVCGLKAVGERDLEGLDGVLQVFASMVGDQRRCKEERLQALAMPSLSQP</sequence>
<evidence type="ECO:0000313" key="9">
    <source>
        <dbReference type="Proteomes" id="UP000595140"/>
    </source>
</evidence>
<reference evidence="8 9" key="1">
    <citation type="submission" date="2018-04" db="EMBL/GenBank/DDBJ databases">
        <authorList>
            <person name="Vogel A."/>
        </authorList>
    </citation>
    <scope>NUCLEOTIDE SEQUENCE [LARGE SCALE GENOMIC DNA]</scope>
</reference>
<evidence type="ECO:0000259" key="7">
    <source>
        <dbReference type="SMART" id="SM01144"/>
    </source>
</evidence>
<dbReference type="EMBL" id="OOIL02000001">
    <property type="protein sequence ID" value="VFQ58611.1"/>
    <property type="molecule type" value="Genomic_DNA"/>
</dbReference>
<feature type="domain" description="DTW" evidence="7">
    <location>
        <begin position="10"/>
        <end position="288"/>
    </location>
</feature>
<keyword evidence="9" id="KW-1185">Reference proteome</keyword>
<keyword evidence="3" id="KW-0949">S-adenosyl-L-methionine</keyword>
<evidence type="ECO:0000256" key="6">
    <source>
        <dbReference type="ARBA" id="ARBA00048718"/>
    </source>
</evidence>
<dbReference type="Proteomes" id="UP000595140">
    <property type="component" value="Unassembled WGS sequence"/>
</dbReference>
<evidence type="ECO:0000256" key="3">
    <source>
        <dbReference type="ARBA" id="ARBA00022691"/>
    </source>
</evidence>
<dbReference type="PANTHER" id="PTHR21392">
    <property type="entry name" value="TRNA-URIDINE AMINOCARBOXYPROPYLTRANSFERASE 2"/>
    <property type="match status" value="1"/>
</dbReference>
<organism evidence="8 9">
    <name type="scientific">Cuscuta campestris</name>
    <dbReference type="NCBI Taxonomy" id="132261"/>
    <lineage>
        <taxon>Eukaryota</taxon>
        <taxon>Viridiplantae</taxon>
        <taxon>Streptophyta</taxon>
        <taxon>Embryophyta</taxon>
        <taxon>Tracheophyta</taxon>
        <taxon>Spermatophyta</taxon>
        <taxon>Magnoliopsida</taxon>
        <taxon>eudicotyledons</taxon>
        <taxon>Gunneridae</taxon>
        <taxon>Pentapetalae</taxon>
        <taxon>asterids</taxon>
        <taxon>lamiids</taxon>
        <taxon>Solanales</taxon>
        <taxon>Convolvulaceae</taxon>
        <taxon>Cuscuteae</taxon>
        <taxon>Cuscuta</taxon>
        <taxon>Cuscuta subgen. Grammica</taxon>
        <taxon>Cuscuta sect. Cleistogrammica</taxon>
    </lineage>
</organism>
<accession>A0A484JYX2</accession>
<evidence type="ECO:0000313" key="8">
    <source>
        <dbReference type="EMBL" id="VFQ58611.1"/>
    </source>
</evidence>
<keyword evidence="2" id="KW-0808">Transferase</keyword>
<evidence type="ECO:0000256" key="2">
    <source>
        <dbReference type="ARBA" id="ARBA00022679"/>
    </source>
</evidence>
<dbReference type="AlphaFoldDB" id="A0A484JYX2"/>
<keyword evidence="4" id="KW-0819">tRNA processing</keyword>
<dbReference type="PANTHER" id="PTHR21392:SF0">
    <property type="entry name" value="TRNA-URIDINE AMINOCARBOXYPROPYLTRANSFERASE 2"/>
    <property type="match status" value="1"/>
</dbReference>